<dbReference type="AlphaFoldDB" id="A0A645G9U6"/>
<organism evidence="1">
    <name type="scientific">bioreactor metagenome</name>
    <dbReference type="NCBI Taxonomy" id="1076179"/>
    <lineage>
        <taxon>unclassified sequences</taxon>
        <taxon>metagenomes</taxon>
        <taxon>ecological metagenomes</taxon>
    </lineage>
</organism>
<protein>
    <submittedName>
        <fullName evidence="1">Uncharacterized protein</fullName>
    </submittedName>
</protein>
<reference evidence="1" key="1">
    <citation type="submission" date="2019-08" db="EMBL/GenBank/DDBJ databases">
        <authorList>
            <person name="Kucharzyk K."/>
            <person name="Murdoch R.W."/>
            <person name="Higgins S."/>
            <person name="Loffler F."/>
        </authorList>
    </citation>
    <scope>NUCLEOTIDE SEQUENCE</scope>
</reference>
<name>A0A645G9U6_9ZZZZ</name>
<sequence>MIVQGLPLLLLHGYRDSIGNIPGPVSEFCLNDTDSEAGIIGSVFHRLTVCRNSRGFRRCCVELPPEIDPSLCHDLFTKVSYTRGIRWDRAGSSGVESTSQAFNIS</sequence>
<proteinExistence type="predicted"/>
<accession>A0A645G9U6</accession>
<evidence type="ECO:0000313" key="1">
    <source>
        <dbReference type="EMBL" id="MPN23415.1"/>
    </source>
</evidence>
<gene>
    <name evidence="1" type="ORF">SDC9_170803</name>
</gene>
<dbReference type="EMBL" id="VSSQ01071901">
    <property type="protein sequence ID" value="MPN23415.1"/>
    <property type="molecule type" value="Genomic_DNA"/>
</dbReference>
<comment type="caution">
    <text evidence="1">The sequence shown here is derived from an EMBL/GenBank/DDBJ whole genome shotgun (WGS) entry which is preliminary data.</text>
</comment>